<evidence type="ECO:0000256" key="2">
    <source>
        <dbReference type="ARBA" id="ARBA00022801"/>
    </source>
</evidence>
<dbReference type="PANTHER" id="PTHR43808">
    <property type="entry name" value="ACETYLORNITHINE DEACETYLASE"/>
    <property type="match status" value="1"/>
</dbReference>
<dbReference type="Gene3D" id="3.40.630.10">
    <property type="entry name" value="Zn peptidases"/>
    <property type="match status" value="2"/>
</dbReference>
<dbReference type="CDD" id="cd08659">
    <property type="entry name" value="M20_ArgE_DapE-like"/>
    <property type="match status" value="1"/>
</dbReference>
<evidence type="ECO:0000259" key="3">
    <source>
        <dbReference type="Pfam" id="PF07687"/>
    </source>
</evidence>
<dbReference type="PANTHER" id="PTHR43808:SF32">
    <property type="entry name" value="ARGE_DAPE-RELATED DEACYLASE"/>
    <property type="match status" value="1"/>
</dbReference>
<dbReference type="InterPro" id="IPR050072">
    <property type="entry name" value="Peptidase_M20A"/>
</dbReference>
<keyword evidence="1" id="KW-0479">Metal-binding</keyword>
<reference evidence="4 5" key="1">
    <citation type="submission" date="2020-04" db="EMBL/GenBank/DDBJ databases">
        <authorList>
            <person name="Hitch T.C.A."/>
            <person name="Wylensek D."/>
            <person name="Clavel T."/>
        </authorList>
    </citation>
    <scope>NUCLEOTIDE SEQUENCE [LARGE SCALE GENOMIC DNA]</scope>
    <source>
        <strain evidence="4 5">105184</strain>
    </source>
</reference>
<accession>A0A7X9T8M3</accession>
<dbReference type="EMBL" id="JABAGR010000001">
    <property type="protein sequence ID" value="NMF24859.1"/>
    <property type="molecule type" value="Genomic_DNA"/>
</dbReference>
<dbReference type="Gene3D" id="3.30.70.360">
    <property type="match status" value="1"/>
</dbReference>
<dbReference type="GO" id="GO:0016787">
    <property type="term" value="F:hydrolase activity"/>
    <property type="evidence" value="ECO:0007669"/>
    <property type="project" value="UniProtKB-KW"/>
</dbReference>
<dbReference type="Pfam" id="PF07687">
    <property type="entry name" value="M20_dimer"/>
    <property type="match status" value="1"/>
</dbReference>
<organism evidence="4 5">
    <name type="scientific">Parafannyhessea umbonata</name>
    <dbReference type="NCBI Taxonomy" id="604330"/>
    <lineage>
        <taxon>Bacteria</taxon>
        <taxon>Bacillati</taxon>
        <taxon>Actinomycetota</taxon>
        <taxon>Coriobacteriia</taxon>
        <taxon>Coriobacteriales</taxon>
        <taxon>Atopobiaceae</taxon>
        <taxon>Parafannyhessea</taxon>
    </lineage>
</organism>
<keyword evidence="2" id="KW-0378">Hydrolase</keyword>
<dbReference type="InterPro" id="IPR036264">
    <property type="entry name" value="Bact_exopeptidase_dim_dom"/>
</dbReference>
<gene>
    <name evidence="4" type="ORF">HF885_00175</name>
</gene>
<dbReference type="RefSeq" id="WP_170102972.1">
    <property type="nucleotide sequence ID" value="NZ_JABAGR010000001.1"/>
</dbReference>
<proteinExistence type="predicted"/>
<name>A0A7X9T8M3_9ACTN</name>
<evidence type="ECO:0000313" key="4">
    <source>
        <dbReference type="EMBL" id="NMF24859.1"/>
    </source>
</evidence>
<sequence length="417" mass="43945">MECDASEEDEVTRLAAELVRIDSSDPGAYEGELERFVRAWLAPRVDAARAADGTPLATLEELEALPGRTCLRATIPAAGGGAGMAAGDDSPAGPGPADLTLCCHMDTVQLGDGWSDETPALGGVVRDGELWGRGSCDMKGGLACAMLAFGDALDLVRRRGCAPERSVSLLCTVDEEDVMRGCEAAIRAGWLDGRGWVLDTEPTDSLARGAHKGRTWFELDMAGVTAHASTPWRGADAVAALSEAICHVRRAFQTLAPHASLGRPTVTFGQVEGGYSPYVVPDFARVWIDMRLVPPYDTAWARGLVEQAIARAEEAVPGVRGSYRVTGDRPAIEPNPDSALLAALRDAARGEGYDVGTGTFTGYTDTAVVAGICHNRECLSYGPGSLEVAHKPNEHVPVADLARVRAVLSRLALGVVG</sequence>
<dbReference type="InterPro" id="IPR002933">
    <property type="entry name" value="Peptidase_M20"/>
</dbReference>
<feature type="domain" description="Peptidase M20 dimerisation" evidence="3">
    <location>
        <begin position="210"/>
        <end position="312"/>
    </location>
</feature>
<evidence type="ECO:0000256" key="1">
    <source>
        <dbReference type="ARBA" id="ARBA00022723"/>
    </source>
</evidence>
<evidence type="ECO:0000313" key="5">
    <source>
        <dbReference type="Proteomes" id="UP000565613"/>
    </source>
</evidence>
<dbReference type="AlphaFoldDB" id="A0A7X9T8M3"/>
<dbReference type="Pfam" id="PF01546">
    <property type="entry name" value="Peptidase_M20"/>
    <property type="match status" value="1"/>
</dbReference>
<dbReference type="SUPFAM" id="SSF55031">
    <property type="entry name" value="Bacterial exopeptidase dimerisation domain"/>
    <property type="match status" value="1"/>
</dbReference>
<protein>
    <submittedName>
        <fullName evidence="4">M20 family metallopeptidase</fullName>
    </submittedName>
</protein>
<dbReference type="GO" id="GO:0046872">
    <property type="term" value="F:metal ion binding"/>
    <property type="evidence" value="ECO:0007669"/>
    <property type="project" value="UniProtKB-KW"/>
</dbReference>
<comment type="caution">
    <text evidence="4">The sequence shown here is derived from an EMBL/GenBank/DDBJ whole genome shotgun (WGS) entry which is preliminary data.</text>
</comment>
<dbReference type="InterPro" id="IPR011650">
    <property type="entry name" value="Peptidase_M20_dimer"/>
</dbReference>
<dbReference type="SUPFAM" id="SSF53187">
    <property type="entry name" value="Zn-dependent exopeptidases"/>
    <property type="match status" value="1"/>
</dbReference>
<dbReference type="Proteomes" id="UP000565613">
    <property type="component" value="Unassembled WGS sequence"/>
</dbReference>